<dbReference type="InterPro" id="IPR026960">
    <property type="entry name" value="RVT-Znf"/>
</dbReference>
<reference evidence="2 3" key="1">
    <citation type="submission" date="2024-01" db="EMBL/GenBank/DDBJ databases">
        <title>The complete chloroplast genome sequence of Lithospermum erythrorhizon: insights into the phylogenetic relationship among Boraginaceae species and the maternal lineages of purple gromwells.</title>
        <authorList>
            <person name="Okada T."/>
            <person name="Watanabe K."/>
        </authorList>
    </citation>
    <scope>NUCLEOTIDE SEQUENCE [LARGE SCALE GENOMIC DNA]</scope>
</reference>
<dbReference type="AlphaFoldDB" id="A0AAV3S2X1"/>
<feature type="domain" description="Reverse transcriptase zinc-binding" evidence="1">
    <location>
        <begin position="1"/>
        <end position="50"/>
    </location>
</feature>
<sequence length="101" mass="12081">MTWVLFLKRLPMKDRLHRWGMIDSSTCCFCQEEENQCVAVFQCQFTSAVWRKVLMYLGEYNDPQNWMAEARWIASKGLRKGFKGKIRRLCVTVVVYHVWRA</sequence>
<evidence type="ECO:0000313" key="2">
    <source>
        <dbReference type="EMBL" id="GAA0186661.1"/>
    </source>
</evidence>
<evidence type="ECO:0000259" key="1">
    <source>
        <dbReference type="Pfam" id="PF13966"/>
    </source>
</evidence>
<dbReference type="Proteomes" id="UP001454036">
    <property type="component" value="Unassembled WGS sequence"/>
</dbReference>
<keyword evidence="3" id="KW-1185">Reference proteome</keyword>
<dbReference type="Pfam" id="PF13966">
    <property type="entry name" value="zf-RVT"/>
    <property type="match status" value="1"/>
</dbReference>
<organism evidence="2 3">
    <name type="scientific">Lithospermum erythrorhizon</name>
    <name type="common">Purple gromwell</name>
    <name type="synonym">Lithospermum officinale var. erythrorhizon</name>
    <dbReference type="NCBI Taxonomy" id="34254"/>
    <lineage>
        <taxon>Eukaryota</taxon>
        <taxon>Viridiplantae</taxon>
        <taxon>Streptophyta</taxon>
        <taxon>Embryophyta</taxon>
        <taxon>Tracheophyta</taxon>
        <taxon>Spermatophyta</taxon>
        <taxon>Magnoliopsida</taxon>
        <taxon>eudicotyledons</taxon>
        <taxon>Gunneridae</taxon>
        <taxon>Pentapetalae</taxon>
        <taxon>asterids</taxon>
        <taxon>lamiids</taxon>
        <taxon>Boraginales</taxon>
        <taxon>Boraginaceae</taxon>
        <taxon>Boraginoideae</taxon>
        <taxon>Lithospermeae</taxon>
        <taxon>Lithospermum</taxon>
    </lineage>
</organism>
<dbReference type="EMBL" id="BAABME010013918">
    <property type="protein sequence ID" value="GAA0186661.1"/>
    <property type="molecule type" value="Genomic_DNA"/>
</dbReference>
<protein>
    <recommendedName>
        <fullName evidence="1">Reverse transcriptase zinc-binding domain-containing protein</fullName>
    </recommendedName>
</protein>
<comment type="caution">
    <text evidence="2">The sequence shown here is derived from an EMBL/GenBank/DDBJ whole genome shotgun (WGS) entry which is preliminary data.</text>
</comment>
<gene>
    <name evidence="2" type="ORF">LIER_33949</name>
</gene>
<evidence type="ECO:0000313" key="3">
    <source>
        <dbReference type="Proteomes" id="UP001454036"/>
    </source>
</evidence>
<accession>A0AAV3S2X1</accession>
<name>A0AAV3S2X1_LITER</name>
<proteinExistence type="predicted"/>